<sequence>MDNGRKLTLTPDTNPLHATQVSQLPMRDINSQQRFMDELNKASFGGMVGAGVGAGIGLLVGCVVGVFVGCIPGVLIGAAAGGVIGLVNTGGQPMLQAAFDYFTGQP</sequence>
<name>A0ABS0D8Q8_9NOCA</name>
<keyword evidence="1" id="KW-1133">Transmembrane helix</keyword>
<dbReference type="RefSeq" id="WP_195000993.1">
    <property type="nucleotide sequence ID" value="NZ_JADLQN010000001.1"/>
</dbReference>
<feature type="transmembrane region" description="Helical" evidence="1">
    <location>
        <begin position="42"/>
        <end position="60"/>
    </location>
</feature>
<feature type="transmembrane region" description="Helical" evidence="1">
    <location>
        <begin position="66"/>
        <end position="87"/>
    </location>
</feature>
<keyword evidence="1" id="KW-0472">Membrane</keyword>
<gene>
    <name evidence="2" type="ORF">IU449_06525</name>
</gene>
<evidence type="ECO:0000313" key="3">
    <source>
        <dbReference type="Proteomes" id="UP000707731"/>
    </source>
</evidence>
<keyword evidence="1" id="KW-0812">Transmembrane</keyword>
<dbReference type="EMBL" id="JADLQN010000001">
    <property type="protein sequence ID" value="MBF6354198.1"/>
    <property type="molecule type" value="Genomic_DNA"/>
</dbReference>
<accession>A0ABS0D8Q8</accession>
<evidence type="ECO:0000313" key="2">
    <source>
        <dbReference type="EMBL" id="MBF6354198.1"/>
    </source>
</evidence>
<reference evidence="2 3" key="1">
    <citation type="submission" date="2020-10" db="EMBL/GenBank/DDBJ databases">
        <title>Identification of Nocardia species via Next-generation sequencing and recognition of intraspecies genetic diversity.</title>
        <authorList>
            <person name="Li P."/>
            <person name="Li P."/>
            <person name="Lu B."/>
        </authorList>
    </citation>
    <scope>NUCLEOTIDE SEQUENCE [LARGE SCALE GENOMIC DNA]</scope>
    <source>
        <strain evidence="2 3">BJ06-0143</strain>
    </source>
</reference>
<protein>
    <recommendedName>
        <fullName evidence="4">Glycine zipper family protein</fullName>
    </recommendedName>
</protein>
<keyword evidence="3" id="KW-1185">Reference proteome</keyword>
<organism evidence="2 3">
    <name type="scientific">Nocardia higoensis</name>
    <dbReference type="NCBI Taxonomy" id="228599"/>
    <lineage>
        <taxon>Bacteria</taxon>
        <taxon>Bacillati</taxon>
        <taxon>Actinomycetota</taxon>
        <taxon>Actinomycetes</taxon>
        <taxon>Mycobacteriales</taxon>
        <taxon>Nocardiaceae</taxon>
        <taxon>Nocardia</taxon>
    </lineage>
</organism>
<evidence type="ECO:0008006" key="4">
    <source>
        <dbReference type="Google" id="ProtNLM"/>
    </source>
</evidence>
<dbReference type="Proteomes" id="UP000707731">
    <property type="component" value="Unassembled WGS sequence"/>
</dbReference>
<proteinExistence type="predicted"/>
<comment type="caution">
    <text evidence="2">The sequence shown here is derived from an EMBL/GenBank/DDBJ whole genome shotgun (WGS) entry which is preliminary data.</text>
</comment>
<evidence type="ECO:0000256" key="1">
    <source>
        <dbReference type="SAM" id="Phobius"/>
    </source>
</evidence>